<protein>
    <submittedName>
        <fullName evidence="7">AmpG-related permease</fullName>
    </submittedName>
</protein>
<feature type="transmembrane region" description="Helical" evidence="6">
    <location>
        <begin position="341"/>
        <end position="361"/>
    </location>
</feature>
<dbReference type="EMBL" id="FCOC02000002">
    <property type="protein sequence ID" value="SAL16833.1"/>
    <property type="molecule type" value="Genomic_DNA"/>
</dbReference>
<feature type="transmembrane region" description="Helical" evidence="6">
    <location>
        <begin position="310"/>
        <end position="329"/>
    </location>
</feature>
<keyword evidence="2" id="KW-0813">Transport</keyword>
<dbReference type="Gene3D" id="1.20.1250.20">
    <property type="entry name" value="MFS general substrate transporter like domains"/>
    <property type="match status" value="2"/>
</dbReference>
<evidence type="ECO:0000256" key="4">
    <source>
        <dbReference type="ARBA" id="ARBA00022989"/>
    </source>
</evidence>
<dbReference type="Proteomes" id="UP000054893">
    <property type="component" value="Unassembled WGS sequence"/>
</dbReference>
<evidence type="ECO:0000313" key="8">
    <source>
        <dbReference type="Proteomes" id="UP000054893"/>
    </source>
</evidence>
<comment type="subcellular location">
    <subcellularLocation>
        <location evidence="1">Membrane</location>
        <topology evidence="1">Multi-pass membrane protein</topology>
    </subcellularLocation>
</comment>
<evidence type="ECO:0000256" key="1">
    <source>
        <dbReference type="ARBA" id="ARBA00004141"/>
    </source>
</evidence>
<feature type="transmembrane region" description="Helical" evidence="6">
    <location>
        <begin position="400"/>
        <end position="418"/>
    </location>
</feature>
<dbReference type="AlphaFoldDB" id="A0A158FB36"/>
<feature type="transmembrane region" description="Helical" evidence="6">
    <location>
        <begin position="277"/>
        <end position="303"/>
    </location>
</feature>
<feature type="transmembrane region" description="Helical" evidence="6">
    <location>
        <begin position="161"/>
        <end position="184"/>
    </location>
</feature>
<dbReference type="PANTHER" id="PTHR12778">
    <property type="entry name" value="SOLUTE CARRIER FAMILY 33 ACETYL-COA TRANSPORTER -RELATED"/>
    <property type="match status" value="1"/>
</dbReference>
<dbReference type="NCBIfam" id="TIGR00901">
    <property type="entry name" value="2A0125"/>
    <property type="match status" value="1"/>
</dbReference>
<feature type="transmembrane region" description="Helical" evidence="6">
    <location>
        <begin position="63"/>
        <end position="79"/>
    </location>
</feature>
<keyword evidence="4 6" id="KW-1133">Transmembrane helix</keyword>
<feature type="transmembrane region" description="Helical" evidence="6">
    <location>
        <begin position="29"/>
        <end position="51"/>
    </location>
</feature>
<feature type="transmembrane region" description="Helical" evidence="6">
    <location>
        <begin position="125"/>
        <end position="149"/>
    </location>
</feature>
<dbReference type="GO" id="GO:0016020">
    <property type="term" value="C:membrane"/>
    <property type="evidence" value="ECO:0007669"/>
    <property type="project" value="UniProtKB-SubCell"/>
</dbReference>
<dbReference type="PANTHER" id="PTHR12778:SF10">
    <property type="entry name" value="MAJOR FACILITATOR SUPERFAMILY DOMAIN-CONTAINING PROTEIN 3"/>
    <property type="match status" value="1"/>
</dbReference>
<proteinExistence type="predicted"/>
<dbReference type="CDD" id="cd17486">
    <property type="entry name" value="MFS_AmpG_like"/>
    <property type="match status" value="1"/>
</dbReference>
<evidence type="ECO:0000256" key="3">
    <source>
        <dbReference type="ARBA" id="ARBA00022692"/>
    </source>
</evidence>
<reference evidence="7 8" key="1">
    <citation type="submission" date="2016-01" db="EMBL/GenBank/DDBJ databases">
        <authorList>
            <person name="Oliw E.H."/>
        </authorList>
    </citation>
    <scope>NUCLEOTIDE SEQUENCE [LARGE SCALE GENOMIC DNA]</scope>
    <source>
        <strain evidence="7">LMG 22029</strain>
    </source>
</reference>
<dbReference type="OrthoDB" id="9787815at2"/>
<feature type="transmembrane region" description="Helical" evidence="6">
    <location>
        <begin position="240"/>
        <end position="257"/>
    </location>
</feature>
<dbReference type="InterPro" id="IPR036259">
    <property type="entry name" value="MFS_trans_sf"/>
</dbReference>
<keyword evidence="5 6" id="KW-0472">Membrane</keyword>
<feature type="transmembrane region" description="Helical" evidence="6">
    <location>
        <begin position="100"/>
        <end position="119"/>
    </location>
</feature>
<dbReference type="GO" id="GO:0022857">
    <property type="term" value="F:transmembrane transporter activity"/>
    <property type="evidence" value="ECO:0007669"/>
    <property type="project" value="InterPro"/>
</dbReference>
<evidence type="ECO:0000313" key="7">
    <source>
        <dbReference type="EMBL" id="SAL16833.1"/>
    </source>
</evidence>
<dbReference type="InterPro" id="IPR011701">
    <property type="entry name" value="MFS"/>
</dbReference>
<feature type="transmembrane region" description="Helical" evidence="6">
    <location>
        <begin position="190"/>
        <end position="211"/>
    </location>
</feature>
<evidence type="ECO:0000256" key="6">
    <source>
        <dbReference type="SAM" id="Phobius"/>
    </source>
</evidence>
<dbReference type="RefSeq" id="WP_060817522.1">
    <property type="nucleotide sequence ID" value="NZ_FCOC02000002.1"/>
</dbReference>
<organism evidence="7 8">
    <name type="scientific">Caballeronia sordidicola</name>
    <name type="common">Burkholderia sordidicola</name>
    <dbReference type="NCBI Taxonomy" id="196367"/>
    <lineage>
        <taxon>Bacteria</taxon>
        <taxon>Pseudomonadati</taxon>
        <taxon>Pseudomonadota</taxon>
        <taxon>Betaproteobacteria</taxon>
        <taxon>Burkholderiales</taxon>
        <taxon>Burkholderiaceae</taxon>
        <taxon>Caballeronia</taxon>
    </lineage>
</organism>
<dbReference type="InterPro" id="IPR004752">
    <property type="entry name" value="AmpG_permease/AT-1"/>
</dbReference>
<gene>
    <name evidence="7" type="ORF">AWB64_01039</name>
</gene>
<accession>A0A158FB36</accession>
<sequence length="428" mass="46757">MSNSPHEAPALTAHEDHPGWRAFINKRMLICVFLGFTSGLPLFTLIYLVQAWLRTEGVNLKEIGLFALIQFPYTWKFIWAPLMDRYVPHLPGWRPGRRRGWMIVTQLLVGVAIGALGFISPKQEIWTVAALTALVAFFGASQDIAIDAYRRELLADTEQGLGNAVFVNAYKIAALIPGSLGLILADHLPWSTVFIVTAAFMLPGVVLTLVVKEPEVHGSPPKNLRDAIIDPFREFIGRDGWRTALLILGFIFLYKLGDTMATTLSTSFFLDIGFNKTQIGVIAKTVAFWASIAGGIVGGMWLVKIGIGRGLWIFGVLQIVSTLGFAWLARIGPSPVALATLYGLETFATGLTTAAFVAYIASTTDPRYTATQFALFTSLASVPRTLASASSGFVVAQTGWFEYFMICAALSIPGMLLLPKIAPWRPVQ</sequence>
<dbReference type="SUPFAM" id="SSF103473">
    <property type="entry name" value="MFS general substrate transporter"/>
    <property type="match status" value="1"/>
</dbReference>
<dbReference type="Pfam" id="PF07690">
    <property type="entry name" value="MFS_1"/>
    <property type="match status" value="1"/>
</dbReference>
<evidence type="ECO:0000256" key="5">
    <source>
        <dbReference type="ARBA" id="ARBA00023136"/>
    </source>
</evidence>
<keyword evidence="3 6" id="KW-0812">Transmembrane</keyword>
<name>A0A158FB36_CABSO</name>
<evidence type="ECO:0000256" key="2">
    <source>
        <dbReference type="ARBA" id="ARBA00022448"/>
    </source>
</evidence>
<feature type="transmembrane region" description="Helical" evidence="6">
    <location>
        <begin position="373"/>
        <end position="394"/>
    </location>
</feature>